<keyword evidence="1" id="KW-0812">Transmembrane</keyword>
<protein>
    <submittedName>
        <fullName evidence="2">Uncharacterized protein</fullName>
    </submittedName>
</protein>
<keyword evidence="1" id="KW-1133">Transmembrane helix</keyword>
<dbReference type="AlphaFoldDB" id="A0A2H0DWN2"/>
<dbReference type="EMBL" id="PCTS01000031">
    <property type="protein sequence ID" value="PIP86401.1"/>
    <property type="molecule type" value="Genomic_DNA"/>
</dbReference>
<reference evidence="2 3" key="1">
    <citation type="submission" date="2017-09" db="EMBL/GenBank/DDBJ databases">
        <title>Depth-based differentiation of microbial function through sediment-hosted aquifers and enrichment of novel symbionts in the deep terrestrial subsurface.</title>
        <authorList>
            <person name="Probst A.J."/>
            <person name="Ladd B."/>
            <person name="Jarett J.K."/>
            <person name="Geller-Mcgrath D.E."/>
            <person name="Sieber C.M."/>
            <person name="Emerson J.B."/>
            <person name="Anantharaman K."/>
            <person name="Thomas B.C."/>
            <person name="Malmstrom R."/>
            <person name="Stieglmeier M."/>
            <person name="Klingl A."/>
            <person name="Woyke T."/>
            <person name="Ryan C.M."/>
            <person name="Banfield J.F."/>
        </authorList>
    </citation>
    <scope>NUCLEOTIDE SEQUENCE [LARGE SCALE GENOMIC DNA]</scope>
    <source>
        <strain evidence="2">CG22_combo_CG10-13_8_21_14_all_43_18</strain>
    </source>
</reference>
<evidence type="ECO:0000256" key="1">
    <source>
        <dbReference type="SAM" id="Phobius"/>
    </source>
</evidence>
<evidence type="ECO:0000313" key="3">
    <source>
        <dbReference type="Proteomes" id="UP000231276"/>
    </source>
</evidence>
<feature type="transmembrane region" description="Helical" evidence="1">
    <location>
        <begin position="73"/>
        <end position="97"/>
    </location>
</feature>
<dbReference type="Proteomes" id="UP000231276">
    <property type="component" value="Unassembled WGS sequence"/>
</dbReference>
<gene>
    <name evidence="2" type="ORF">COW82_02225</name>
</gene>
<sequence length="115" mass="13270">MQTAGTQLKKKIMRRVYCVFFIKKCASRPALKTYIGLVLALGILSSVSVKSVFNNLLQKGLDFGSLSYFSRYAFMNTEFFVQTLLVLSVLFLFYLFFGLKKSGHISFFNFFFHRS</sequence>
<keyword evidence="1" id="KW-0472">Membrane</keyword>
<proteinExistence type="predicted"/>
<feature type="transmembrane region" description="Helical" evidence="1">
    <location>
        <begin position="33"/>
        <end position="53"/>
    </location>
</feature>
<organism evidence="2 3">
    <name type="scientific">Candidatus Campbellbacteria bacterium CG22_combo_CG10-13_8_21_14_all_43_18</name>
    <dbReference type="NCBI Taxonomy" id="1974530"/>
    <lineage>
        <taxon>Bacteria</taxon>
        <taxon>Candidatus Campbelliibacteriota</taxon>
    </lineage>
</organism>
<accession>A0A2H0DWN2</accession>
<name>A0A2H0DWN2_9BACT</name>
<comment type="caution">
    <text evidence="2">The sequence shown here is derived from an EMBL/GenBank/DDBJ whole genome shotgun (WGS) entry which is preliminary data.</text>
</comment>
<evidence type="ECO:0000313" key="2">
    <source>
        <dbReference type="EMBL" id="PIP86401.1"/>
    </source>
</evidence>